<gene>
    <name evidence="14" type="ORF">DSM107003_01000</name>
</gene>
<dbReference type="InterPro" id="IPR011990">
    <property type="entry name" value="TPR-like_helical_dom_sf"/>
</dbReference>
<proteinExistence type="predicted"/>
<organism evidence="14 15">
    <name type="scientific">Trichormus variabilis SAG 1403-4b</name>
    <dbReference type="NCBI Taxonomy" id="447716"/>
    <lineage>
        <taxon>Bacteria</taxon>
        <taxon>Bacillati</taxon>
        <taxon>Cyanobacteriota</taxon>
        <taxon>Cyanophyceae</taxon>
        <taxon>Nostocales</taxon>
        <taxon>Nostocaceae</taxon>
        <taxon>Trichormus</taxon>
    </lineage>
</organism>
<evidence type="ECO:0000256" key="8">
    <source>
        <dbReference type="ARBA" id="ARBA00048679"/>
    </source>
</evidence>
<feature type="repeat" description="TPR" evidence="9">
    <location>
        <begin position="483"/>
        <end position="516"/>
    </location>
</feature>
<feature type="transmembrane region" description="Helical" evidence="12">
    <location>
        <begin position="309"/>
        <end position="326"/>
    </location>
</feature>
<dbReference type="AlphaFoldDB" id="A0A3S1AEY0"/>
<keyword evidence="6 10" id="KW-0067">ATP-binding</keyword>
<evidence type="ECO:0000256" key="9">
    <source>
        <dbReference type="PROSITE-ProRule" id="PRU00339"/>
    </source>
</evidence>
<dbReference type="GO" id="GO:0005524">
    <property type="term" value="F:ATP binding"/>
    <property type="evidence" value="ECO:0007669"/>
    <property type="project" value="UniProtKB-UniRule"/>
</dbReference>
<feature type="region of interest" description="Disordered" evidence="11">
    <location>
        <begin position="548"/>
        <end position="568"/>
    </location>
</feature>
<keyword evidence="12" id="KW-1133">Transmembrane helix</keyword>
<keyword evidence="9" id="KW-0802">TPR repeat</keyword>
<dbReference type="Pfam" id="PF00069">
    <property type="entry name" value="Pkinase"/>
    <property type="match status" value="1"/>
</dbReference>
<evidence type="ECO:0000313" key="15">
    <source>
        <dbReference type="Proteomes" id="UP000276103"/>
    </source>
</evidence>
<evidence type="ECO:0000256" key="11">
    <source>
        <dbReference type="SAM" id="MobiDB-lite"/>
    </source>
</evidence>
<comment type="catalytic activity">
    <reaction evidence="8">
        <text>L-seryl-[protein] + ATP = O-phospho-L-seryl-[protein] + ADP + H(+)</text>
        <dbReference type="Rhea" id="RHEA:17989"/>
        <dbReference type="Rhea" id="RHEA-COMP:9863"/>
        <dbReference type="Rhea" id="RHEA-COMP:11604"/>
        <dbReference type="ChEBI" id="CHEBI:15378"/>
        <dbReference type="ChEBI" id="CHEBI:29999"/>
        <dbReference type="ChEBI" id="CHEBI:30616"/>
        <dbReference type="ChEBI" id="CHEBI:83421"/>
        <dbReference type="ChEBI" id="CHEBI:456216"/>
        <dbReference type="EC" id="2.7.11.1"/>
    </reaction>
</comment>
<evidence type="ECO:0000313" key="14">
    <source>
        <dbReference type="EMBL" id="RUS99516.1"/>
    </source>
</evidence>
<dbReference type="EMBL" id="RSCM01000001">
    <property type="protein sequence ID" value="RUS99516.1"/>
    <property type="molecule type" value="Genomic_DNA"/>
</dbReference>
<dbReference type="Gene3D" id="1.10.510.10">
    <property type="entry name" value="Transferase(Phosphotransferase) domain 1"/>
    <property type="match status" value="1"/>
</dbReference>
<dbReference type="Pfam" id="PF13432">
    <property type="entry name" value="TPR_16"/>
    <property type="match status" value="2"/>
</dbReference>
<dbReference type="InterPro" id="IPR000719">
    <property type="entry name" value="Prot_kinase_dom"/>
</dbReference>
<accession>A0A3S1AEY0</accession>
<dbReference type="PANTHER" id="PTHR24363:SF0">
    <property type="entry name" value="SERINE_THREONINE KINASE LIKE DOMAIN CONTAINING 1"/>
    <property type="match status" value="1"/>
</dbReference>
<evidence type="ECO:0000256" key="3">
    <source>
        <dbReference type="ARBA" id="ARBA00022679"/>
    </source>
</evidence>
<sequence>MTHNIGDIVNGRYRILEFIGRGGFGETYLVEHINSPGSKFILKYLNFYTTDPQTLEQVRNMFRREAEILRRLGGHDQIPKLSEYFDEDQKFYLVQEYIEGIDILKELENKQHFQEAEVINILCEVLNILQYLEKSGVIHRDIKPANLMRRKRDGKIIMIDFGAVKKVSISTLNAQGQPNLTIIGTHGYMPPEQEKGEQPKYASDIHALGITAIQLLTGKNPLYLSRDSQKEIKWQHLTQVNPDLAKILTKMVCYSLADRYKSAQEVLNALNKAGLTPKQIPPTGISTQIPTTTLPLYPLWQQVIMNKRFLTIIGVFLIIIISILFYKKQQFDRAEQLNADGVQLTNNKRINQAIEKFNEAIKIDKRFSEPWLNRAFAHRQNKQHQEEFSDCQQVINNIDSDNSAAWLCSGNAKQGLKEYQDSIPYFDKAIDLSCYSNTPNLNTNKVCPDAWNNKGESLLNLKRFDDAISAFNMAIDKDIKDAHVTWNNIGRCQLKKSDPTEALEAFNKAIESNKDYVPALLGKGQSLLLLKRPQEALAAFQNAKDIEPNNKEAKEGIKKSLEQLRRSR</sequence>
<dbReference type="PROSITE" id="PS50011">
    <property type="entry name" value="PROTEIN_KINASE_DOM"/>
    <property type="match status" value="1"/>
</dbReference>
<keyword evidence="5" id="KW-0418">Kinase</keyword>
<keyword evidence="3" id="KW-0808">Transferase</keyword>
<keyword evidence="12" id="KW-0812">Transmembrane</keyword>
<evidence type="ECO:0000256" key="4">
    <source>
        <dbReference type="ARBA" id="ARBA00022741"/>
    </source>
</evidence>
<evidence type="ECO:0000259" key="13">
    <source>
        <dbReference type="PROSITE" id="PS50011"/>
    </source>
</evidence>
<dbReference type="InterPro" id="IPR011009">
    <property type="entry name" value="Kinase-like_dom_sf"/>
</dbReference>
<evidence type="ECO:0000256" key="1">
    <source>
        <dbReference type="ARBA" id="ARBA00012513"/>
    </source>
</evidence>
<dbReference type="EC" id="2.7.11.1" evidence="1"/>
<dbReference type="InterPro" id="IPR019734">
    <property type="entry name" value="TPR_rpt"/>
</dbReference>
<feature type="repeat" description="TPR" evidence="9">
    <location>
        <begin position="517"/>
        <end position="550"/>
    </location>
</feature>
<dbReference type="PANTHER" id="PTHR24363">
    <property type="entry name" value="SERINE/THREONINE PROTEIN KINASE"/>
    <property type="match status" value="1"/>
</dbReference>
<feature type="binding site" evidence="10">
    <location>
        <position position="43"/>
    </location>
    <ligand>
        <name>ATP</name>
        <dbReference type="ChEBI" id="CHEBI:30616"/>
    </ligand>
</feature>
<name>A0A3S1AEY0_ANAVA</name>
<keyword evidence="2" id="KW-0723">Serine/threonine-protein kinase</keyword>
<feature type="domain" description="Protein kinase" evidence="13">
    <location>
        <begin position="13"/>
        <end position="271"/>
    </location>
</feature>
<evidence type="ECO:0000256" key="7">
    <source>
        <dbReference type="ARBA" id="ARBA00047899"/>
    </source>
</evidence>
<evidence type="ECO:0000256" key="6">
    <source>
        <dbReference type="ARBA" id="ARBA00022840"/>
    </source>
</evidence>
<comment type="catalytic activity">
    <reaction evidence="7">
        <text>L-threonyl-[protein] + ATP = O-phospho-L-threonyl-[protein] + ADP + H(+)</text>
        <dbReference type="Rhea" id="RHEA:46608"/>
        <dbReference type="Rhea" id="RHEA-COMP:11060"/>
        <dbReference type="Rhea" id="RHEA-COMP:11605"/>
        <dbReference type="ChEBI" id="CHEBI:15378"/>
        <dbReference type="ChEBI" id="CHEBI:30013"/>
        <dbReference type="ChEBI" id="CHEBI:30616"/>
        <dbReference type="ChEBI" id="CHEBI:61977"/>
        <dbReference type="ChEBI" id="CHEBI:456216"/>
        <dbReference type="EC" id="2.7.11.1"/>
    </reaction>
</comment>
<evidence type="ECO:0000256" key="2">
    <source>
        <dbReference type="ARBA" id="ARBA00022527"/>
    </source>
</evidence>
<dbReference type="SUPFAM" id="SSF48452">
    <property type="entry name" value="TPR-like"/>
    <property type="match status" value="1"/>
</dbReference>
<protein>
    <recommendedName>
        <fullName evidence="1">non-specific serine/threonine protein kinase</fullName>
        <ecNumber evidence="1">2.7.11.1</ecNumber>
    </recommendedName>
</protein>
<keyword evidence="4 10" id="KW-0547">Nucleotide-binding</keyword>
<dbReference type="RefSeq" id="WP_127051719.1">
    <property type="nucleotide sequence ID" value="NZ_RSCM01000001.1"/>
</dbReference>
<dbReference type="SUPFAM" id="SSF56112">
    <property type="entry name" value="Protein kinase-like (PK-like)"/>
    <property type="match status" value="1"/>
</dbReference>
<dbReference type="InterPro" id="IPR017441">
    <property type="entry name" value="Protein_kinase_ATP_BS"/>
</dbReference>
<dbReference type="PROSITE" id="PS50005">
    <property type="entry name" value="TPR"/>
    <property type="match status" value="3"/>
</dbReference>
<dbReference type="GO" id="GO:0004674">
    <property type="term" value="F:protein serine/threonine kinase activity"/>
    <property type="evidence" value="ECO:0007669"/>
    <property type="project" value="UniProtKB-KW"/>
</dbReference>
<comment type="caution">
    <text evidence="14">The sequence shown here is derived from an EMBL/GenBank/DDBJ whole genome shotgun (WGS) entry which is preliminary data.</text>
</comment>
<dbReference type="OrthoDB" id="568198at2"/>
<dbReference type="Proteomes" id="UP000276103">
    <property type="component" value="Unassembled WGS sequence"/>
</dbReference>
<keyword evidence="15" id="KW-1185">Reference proteome</keyword>
<evidence type="ECO:0000256" key="5">
    <source>
        <dbReference type="ARBA" id="ARBA00022777"/>
    </source>
</evidence>
<keyword evidence="12" id="KW-0472">Membrane</keyword>
<dbReference type="SMART" id="SM00028">
    <property type="entry name" value="TPR"/>
    <property type="match status" value="6"/>
</dbReference>
<dbReference type="Gene3D" id="1.25.40.10">
    <property type="entry name" value="Tetratricopeptide repeat domain"/>
    <property type="match status" value="2"/>
</dbReference>
<evidence type="ECO:0000256" key="10">
    <source>
        <dbReference type="PROSITE-ProRule" id="PRU10141"/>
    </source>
</evidence>
<evidence type="ECO:0000256" key="12">
    <source>
        <dbReference type="SAM" id="Phobius"/>
    </source>
</evidence>
<dbReference type="SMART" id="SM00220">
    <property type="entry name" value="S_TKc"/>
    <property type="match status" value="1"/>
</dbReference>
<feature type="repeat" description="TPR" evidence="9">
    <location>
        <begin position="448"/>
        <end position="481"/>
    </location>
</feature>
<dbReference type="PROSITE" id="PS00107">
    <property type="entry name" value="PROTEIN_KINASE_ATP"/>
    <property type="match status" value="1"/>
</dbReference>
<dbReference type="CDD" id="cd14014">
    <property type="entry name" value="STKc_PknB_like"/>
    <property type="match status" value="1"/>
</dbReference>
<reference evidence="14 15" key="1">
    <citation type="journal article" date="2019" name="Genome Biol. Evol.">
        <title>Day and night: Metabolic profiles and evolutionary relationships of six axenic non-marine cyanobacteria.</title>
        <authorList>
            <person name="Will S.E."/>
            <person name="Henke P."/>
            <person name="Boedeker C."/>
            <person name="Huang S."/>
            <person name="Brinkmann H."/>
            <person name="Rohde M."/>
            <person name="Jarek M."/>
            <person name="Friedl T."/>
            <person name="Seufert S."/>
            <person name="Schumacher M."/>
            <person name="Overmann J."/>
            <person name="Neumann-Schaal M."/>
            <person name="Petersen J."/>
        </authorList>
    </citation>
    <scope>NUCLEOTIDE SEQUENCE [LARGE SCALE GENOMIC DNA]</scope>
    <source>
        <strain evidence="14 15">SAG 1403-4b</strain>
    </source>
</reference>